<dbReference type="RefSeq" id="XP_020068962.1">
    <property type="nucleotide sequence ID" value="XM_020215575.1"/>
</dbReference>
<name>A0A1E4RXC2_CYBJN</name>
<dbReference type="GeneID" id="30989971"/>
<organism evidence="1 2">
    <name type="scientific">Cyberlindnera jadinii (strain ATCC 18201 / CBS 1600 / BCRC 20928 / JCM 3617 / NBRC 0987 / NRRL Y-1542)</name>
    <name type="common">Torula yeast</name>
    <name type="synonym">Candida utilis</name>
    <dbReference type="NCBI Taxonomy" id="983966"/>
    <lineage>
        <taxon>Eukaryota</taxon>
        <taxon>Fungi</taxon>
        <taxon>Dikarya</taxon>
        <taxon>Ascomycota</taxon>
        <taxon>Saccharomycotina</taxon>
        <taxon>Saccharomycetes</taxon>
        <taxon>Phaffomycetales</taxon>
        <taxon>Phaffomycetaceae</taxon>
        <taxon>Cyberlindnera</taxon>
    </lineage>
</organism>
<dbReference type="Proteomes" id="UP000094389">
    <property type="component" value="Unassembled WGS sequence"/>
</dbReference>
<proteinExistence type="predicted"/>
<dbReference type="EMBL" id="KV453937">
    <property type="protein sequence ID" value="ODV71923.1"/>
    <property type="molecule type" value="Genomic_DNA"/>
</dbReference>
<evidence type="ECO:0000313" key="1">
    <source>
        <dbReference type="EMBL" id="ODV71923.1"/>
    </source>
</evidence>
<reference evidence="1 2" key="1">
    <citation type="journal article" date="2016" name="Proc. Natl. Acad. Sci. U.S.A.">
        <title>Comparative genomics of biotechnologically important yeasts.</title>
        <authorList>
            <person name="Riley R."/>
            <person name="Haridas S."/>
            <person name="Wolfe K.H."/>
            <person name="Lopes M.R."/>
            <person name="Hittinger C.T."/>
            <person name="Goeker M."/>
            <person name="Salamov A.A."/>
            <person name="Wisecaver J.H."/>
            <person name="Long T.M."/>
            <person name="Calvey C.H."/>
            <person name="Aerts A.L."/>
            <person name="Barry K.W."/>
            <person name="Choi C."/>
            <person name="Clum A."/>
            <person name="Coughlan A.Y."/>
            <person name="Deshpande S."/>
            <person name="Douglass A.P."/>
            <person name="Hanson S.J."/>
            <person name="Klenk H.-P."/>
            <person name="LaButti K.M."/>
            <person name="Lapidus A."/>
            <person name="Lindquist E.A."/>
            <person name="Lipzen A.M."/>
            <person name="Meier-Kolthoff J.P."/>
            <person name="Ohm R.A."/>
            <person name="Otillar R.P."/>
            <person name="Pangilinan J.L."/>
            <person name="Peng Y."/>
            <person name="Rokas A."/>
            <person name="Rosa C.A."/>
            <person name="Scheuner C."/>
            <person name="Sibirny A.A."/>
            <person name="Slot J.C."/>
            <person name="Stielow J.B."/>
            <person name="Sun H."/>
            <person name="Kurtzman C.P."/>
            <person name="Blackwell M."/>
            <person name="Grigoriev I.V."/>
            <person name="Jeffries T.W."/>
        </authorList>
    </citation>
    <scope>NUCLEOTIDE SEQUENCE [LARGE SCALE GENOMIC DNA]</scope>
    <source>
        <strain evidence="2">ATCC 18201 / CBS 1600 / BCRC 20928 / JCM 3617 / NBRC 0987 / NRRL Y-1542</strain>
    </source>
</reference>
<gene>
    <name evidence="1" type="ORF">CYBJADRAFT_168956</name>
</gene>
<evidence type="ECO:0000313" key="2">
    <source>
        <dbReference type="Proteomes" id="UP000094389"/>
    </source>
</evidence>
<accession>A0A1E4RXC2</accession>
<dbReference type="AlphaFoldDB" id="A0A1E4RXC2"/>
<keyword evidence="2" id="KW-1185">Reference proteome</keyword>
<protein>
    <submittedName>
        <fullName evidence="1">Uncharacterized protein</fullName>
    </submittedName>
</protein>
<sequence>MPSGRVLVGISGLLAHASRAGQRMVLAGLVRARLLMPNGSYGFKIVLLLQLWSISISATCNTGFANHLRATSH</sequence>